<feature type="compositionally biased region" description="Acidic residues" evidence="1">
    <location>
        <begin position="130"/>
        <end position="139"/>
    </location>
</feature>
<dbReference type="AlphaFoldDB" id="A0A4D9D167"/>
<protein>
    <submittedName>
        <fullName evidence="2">Uncharacterized protein</fullName>
    </submittedName>
</protein>
<evidence type="ECO:0000313" key="3">
    <source>
        <dbReference type="Proteomes" id="UP000355283"/>
    </source>
</evidence>
<gene>
    <name evidence="2" type="ORF">NSK_003304</name>
</gene>
<keyword evidence="3" id="KW-1185">Reference proteome</keyword>
<organism evidence="2 3">
    <name type="scientific">Nannochloropsis salina CCMP1776</name>
    <dbReference type="NCBI Taxonomy" id="1027361"/>
    <lineage>
        <taxon>Eukaryota</taxon>
        <taxon>Sar</taxon>
        <taxon>Stramenopiles</taxon>
        <taxon>Ochrophyta</taxon>
        <taxon>Eustigmatophyceae</taxon>
        <taxon>Eustigmatales</taxon>
        <taxon>Monodopsidaceae</taxon>
        <taxon>Microchloropsis</taxon>
        <taxon>Microchloropsis salina</taxon>
    </lineage>
</organism>
<comment type="caution">
    <text evidence="2">The sequence shown here is derived from an EMBL/GenBank/DDBJ whole genome shotgun (WGS) entry which is preliminary data.</text>
</comment>
<evidence type="ECO:0000313" key="2">
    <source>
        <dbReference type="EMBL" id="TFJ85431.1"/>
    </source>
</evidence>
<proteinExistence type="predicted"/>
<sequence>MPCASPGPRPEGLQAPVTLRLLVVASPTFDTAMALTAWKVVENVSCERAKSRVHARSPVFTASGNASSRGSRFGAGEEGMDLEDGMEVEDQKFDLLLLLGTFAHMTRRKRGSLAPHTGRNQTGRINNEGGEGEDEEEGRWEEVEEEEEVPGRLPALNTETWVGQAAVEGDMINVVALLENVVCRACVVPDRRERTKGGGDGAGRTNRGRGGREEKEVLTSTALNVHDGCVKLSTDLYLGGYAYEGGRGGGREGGREEEEEVLARTLCAAAHLAEEEGEEGRNGSWRMMMMEHLPETMASPLSPPSLPASAPSSLPSPSIPEDASPRVLLRIRHREGVGKGNVEEAGGTIIVDPGALADGHFAVVTLGRGGREGGRDGGREGGWMVRKVELERLPSFRVGWAEN</sequence>
<accession>A0A4D9D167</accession>
<feature type="region of interest" description="Disordered" evidence="1">
    <location>
        <begin position="296"/>
        <end position="322"/>
    </location>
</feature>
<evidence type="ECO:0000256" key="1">
    <source>
        <dbReference type="SAM" id="MobiDB-lite"/>
    </source>
</evidence>
<dbReference type="OrthoDB" id="10405693at2759"/>
<dbReference type="Proteomes" id="UP000355283">
    <property type="component" value="Unassembled WGS sequence"/>
</dbReference>
<dbReference type="EMBL" id="SDOX01000012">
    <property type="protein sequence ID" value="TFJ85431.1"/>
    <property type="molecule type" value="Genomic_DNA"/>
</dbReference>
<feature type="region of interest" description="Disordered" evidence="1">
    <location>
        <begin position="109"/>
        <end position="139"/>
    </location>
</feature>
<name>A0A4D9D167_9STRA</name>
<feature type="region of interest" description="Disordered" evidence="1">
    <location>
        <begin position="193"/>
        <end position="215"/>
    </location>
</feature>
<reference evidence="2 3" key="1">
    <citation type="submission" date="2019-01" db="EMBL/GenBank/DDBJ databases">
        <title>Nuclear Genome Assembly of the Microalgal Biofuel strain Nannochloropsis salina CCMP1776.</title>
        <authorList>
            <person name="Hovde B."/>
        </authorList>
    </citation>
    <scope>NUCLEOTIDE SEQUENCE [LARGE SCALE GENOMIC DNA]</scope>
    <source>
        <strain evidence="2 3">CCMP1776</strain>
    </source>
</reference>
<feature type="compositionally biased region" description="Low complexity" evidence="1">
    <location>
        <begin position="307"/>
        <end position="316"/>
    </location>
</feature>